<keyword evidence="2" id="KW-1185">Reference proteome</keyword>
<reference evidence="1 2" key="1">
    <citation type="submission" date="2019-03" db="EMBL/GenBank/DDBJ databases">
        <title>First draft genome of Liparis tanakae, snailfish: a comprehensive survey of snailfish specific genes.</title>
        <authorList>
            <person name="Kim W."/>
            <person name="Song I."/>
            <person name="Jeong J.-H."/>
            <person name="Kim D."/>
            <person name="Kim S."/>
            <person name="Ryu S."/>
            <person name="Song J.Y."/>
            <person name="Lee S.K."/>
        </authorList>
    </citation>
    <scope>NUCLEOTIDE SEQUENCE [LARGE SCALE GENOMIC DNA]</scope>
    <source>
        <tissue evidence="1">Muscle</tissue>
    </source>
</reference>
<dbReference type="Proteomes" id="UP000314294">
    <property type="component" value="Unassembled WGS sequence"/>
</dbReference>
<organism evidence="1 2">
    <name type="scientific">Liparis tanakae</name>
    <name type="common">Tanaka's snailfish</name>
    <dbReference type="NCBI Taxonomy" id="230148"/>
    <lineage>
        <taxon>Eukaryota</taxon>
        <taxon>Metazoa</taxon>
        <taxon>Chordata</taxon>
        <taxon>Craniata</taxon>
        <taxon>Vertebrata</taxon>
        <taxon>Euteleostomi</taxon>
        <taxon>Actinopterygii</taxon>
        <taxon>Neopterygii</taxon>
        <taxon>Teleostei</taxon>
        <taxon>Neoteleostei</taxon>
        <taxon>Acanthomorphata</taxon>
        <taxon>Eupercaria</taxon>
        <taxon>Perciformes</taxon>
        <taxon>Cottioidei</taxon>
        <taxon>Cottales</taxon>
        <taxon>Liparidae</taxon>
        <taxon>Liparis</taxon>
    </lineage>
</organism>
<comment type="caution">
    <text evidence="1">The sequence shown here is derived from an EMBL/GenBank/DDBJ whole genome shotgun (WGS) entry which is preliminary data.</text>
</comment>
<accession>A0A4Z2FDJ8</accession>
<gene>
    <name evidence="1" type="ORF">EYF80_050972</name>
</gene>
<evidence type="ECO:0000313" key="1">
    <source>
        <dbReference type="EMBL" id="TNN38853.1"/>
    </source>
</evidence>
<name>A0A4Z2FDJ8_9TELE</name>
<protein>
    <submittedName>
        <fullName evidence="1">Uncharacterized protein</fullName>
    </submittedName>
</protein>
<dbReference type="EMBL" id="SRLO01001331">
    <property type="protein sequence ID" value="TNN38853.1"/>
    <property type="molecule type" value="Genomic_DNA"/>
</dbReference>
<proteinExistence type="predicted"/>
<sequence length="135" mass="14998">MNKLTLCKVLNGIFKPPFLQRFGAQTQPKTHTEKSKVSCTSTRPPYSLEQVHNSSDTCARTTSLCARSGIEVNQGHKLLDLQARHQPGPHDQQGDMGAAFKHRHLVELPVLHGQLSVVRRKDHNSVVQQAGRSQS</sequence>
<dbReference type="AlphaFoldDB" id="A0A4Z2FDJ8"/>
<evidence type="ECO:0000313" key="2">
    <source>
        <dbReference type="Proteomes" id="UP000314294"/>
    </source>
</evidence>